<proteinExistence type="predicted"/>
<reference evidence="1" key="1">
    <citation type="submission" date="2023-10" db="EMBL/GenBank/DDBJ databases">
        <authorList>
            <person name="Chen Y."/>
            <person name="Shah S."/>
            <person name="Dougan E. K."/>
            <person name="Thang M."/>
            <person name="Chan C."/>
        </authorList>
    </citation>
    <scope>NUCLEOTIDE SEQUENCE [LARGE SCALE GENOMIC DNA]</scope>
</reference>
<name>A0ABN9WN34_9DINO</name>
<dbReference type="Proteomes" id="UP001189429">
    <property type="component" value="Unassembled WGS sequence"/>
</dbReference>
<dbReference type="EMBL" id="CAUYUJ010019014">
    <property type="protein sequence ID" value="CAK0888028.1"/>
    <property type="molecule type" value="Genomic_DNA"/>
</dbReference>
<organism evidence="1 2">
    <name type="scientific">Prorocentrum cordatum</name>
    <dbReference type="NCBI Taxonomy" id="2364126"/>
    <lineage>
        <taxon>Eukaryota</taxon>
        <taxon>Sar</taxon>
        <taxon>Alveolata</taxon>
        <taxon>Dinophyceae</taxon>
        <taxon>Prorocentrales</taxon>
        <taxon>Prorocentraceae</taxon>
        <taxon>Prorocentrum</taxon>
    </lineage>
</organism>
<comment type="caution">
    <text evidence="1">The sequence shown here is derived from an EMBL/GenBank/DDBJ whole genome shotgun (WGS) entry which is preliminary data.</text>
</comment>
<evidence type="ECO:0000313" key="2">
    <source>
        <dbReference type="Proteomes" id="UP001189429"/>
    </source>
</evidence>
<evidence type="ECO:0000313" key="1">
    <source>
        <dbReference type="EMBL" id="CAK0888028.1"/>
    </source>
</evidence>
<gene>
    <name evidence="1" type="ORF">PCOR1329_LOCUS68897</name>
</gene>
<feature type="non-terminal residue" evidence="1">
    <location>
        <position position="65"/>
    </location>
</feature>
<keyword evidence="2" id="KW-1185">Reference proteome</keyword>
<accession>A0ABN9WN34</accession>
<sequence>MLAVKYFGARHLVSKCSSEGGWAIPLDDARGTAATPLARQLITRYCKAQVMAMVQLEATNPTQQK</sequence>
<protein>
    <submittedName>
        <fullName evidence="1">Uncharacterized protein</fullName>
    </submittedName>
</protein>